<dbReference type="AlphaFoldDB" id="A0A248KJQ8"/>
<dbReference type="EMBL" id="CP022114">
    <property type="protein sequence ID" value="ASG63506.1"/>
    <property type="molecule type" value="Genomic_DNA"/>
</dbReference>
<accession>A0A248KJQ8</accession>
<proteinExistence type="predicted"/>
<reference evidence="2 3" key="1">
    <citation type="submission" date="2017-06" db="EMBL/GenBank/DDBJ databases">
        <title>Origin of plasmid-mediated fosfomycin resistance gene fosA3.</title>
        <authorList>
            <person name="Ito R."/>
            <person name="Pacey M.P."/>
            <person name="Doi Y."/>
        </authorList>
    </citation>
    <scope>NUCLEOTIDE SEQUENCE [LARGE SCALE GENOMIC DNA]</scope>
    <source>
        <strain evidence="2 3">YDC799</strain>
    </source>
</reference>
<organism evidence="2 3">
    <name type="scientific">Kluyvera genomosp. 3</name>
    <dbReference type="NCBI Taxonomy" id="2774055"/>
    <lineage>
        <taxon>Bacteria</taxon>
        <taxon>Pseudomonadati</taxon>
        <taxon>Pseudomonadota</taxon>
        <taxon>Gammaproteobacteria</taxon>
        <taxon>Enterobacterales</taxon>
        <taxon>Enterobacteriaceae</taxon>
        <taxon>Kluyvera</taxon>
    </lineage>
</organism>
<feature type="region of interest" description="Disordered" evidence="1">
    <location>
        <begin position="59"/>
        <end position="82"/>
    </location>
</feature>
<sequence>MTGVAQGDAPLWVPGIYDQHGRVLRPLVWFRDCRHQKTAEGWEIVVECDALDVVFEEGDSVQEPQRDPISPAGHATLSRREA</sequence>
<name>A0A248KJQ8_9ENTR</name>
<dbReference type="Proteomes" id="UP000197098">
    <property type="component" value="Chromosome"/>
</dbReference>
<gene>
    <name evidence="2" type="ORF">CEW81_13615</name>
</gene>
<evidence type="ECO:0000313" key="2">
    <source>
        <dbReference type="EMBL" id="ASG63506.1"/>
    </source>
</evidence>
<protein>
    <submittedName>
        <fullName evidence="2">Uncharacterized protein</fullName>
    </submittedName>
</protein>
<evidence type="ECO:0000256" key="1">
    <source>
        <dbReference type="SAM" id="MobiDB-lite"/>
    </source>
</evidence>
<evidence type="ECO:0000313" key="3">
    <source>
        <dbReference type="Proteomes" id="UP000197098"/>
    </source>
</evidence>